<dbReference type="InterPro" id="IPR038305">
    <property type="entry name" value="HeLo_sf"/>
</dbReference>
<name>U4KVL8_PYROM</name>
<keyword evidence="3" id="KW-1185">Reference proteome</keyword>
<dbReference type="InterPro" id="IPR029498">
    <property type="entry name" value="HeLo_dom"/>
</dbReference>
<reference evidence="2 3" key="1">
    <citation type="journal article" date="2013" name="PLoS Genet.">
        <title>The genome and development-dependent transcriptomes of Pyronema confluens: a window into fungal evolution.</title>
        <authorList>
            <person name="Traeger S."/>
            <person name="Altegoer F."/>
            <person name="Freitag M."/>
            <person name="Gabaldon T."/>
            <person name="Kempken F."/>
            <person name="Kumar A."/>
            <person name="Marcet-Houben M."/>
            <person name="Poggeler S."/>
            <person name="Stajich J.E."/>
            <person name="Nowrousian M."/>
        </authorList>
    </citation>
    <scope>NUCLEOTIDE SEQUENCE [LARGE SCALE GENOMIC DNA]</scope>
    <source>
        <strain evidence="3">CBS 100304</strain>
        <tissue evidence="2">Vegetative mycelium</tissue>
    </source>
</reference>
<dbReference type="OrthoDB" id="20872at2759"/>
<feature type="domain" description="Prion-inhibition and propagation HeLo" evidence="1">
    <location>
        <begin position="277"/>
        <end position="368"/>
    </location>
</feature>
<evidence type="ECO:0000313" key="2">
    <source>
        <dbReference type="EMBL" id="CCX05648.1"/>
    </source>
</evidence>
<dbReference type="AlphaFoldDB" id="U4KVL8"/>
<sequence length="409" mass="45306">MAEILGIVIGTLGVSGSFSVALEIIDRISDAKAYDKKYLLFASQLQVERRRLVSWGAQIGSGYEDPLVMQILQQIVELLKQADKLKDQYGLIADVVTTEVAVIGAQTDAKRRWKKASVGIKIRWSLKGKKKTSEMAADLKAMVDNLYELQQCFQPTISPATPENQRNHGESSATGSLQTVHASNFGDLRQQHIRQIDAAPQNLQILGTVPDFEQTQIHLGGAIISLNHPSNIGTANSLRLSHPPFPAPVKSSKAQEYHMKPTKTPKNITTLMAEIFGIATATLEVFGTLTVALEINDRISSVKAYDKKYLLFVSQLQVERLRLASWGMKLIPEDDVPVVKTILEHIVDLLKEAEGLKKKYGLKEIVAMEIIAVGAHAMPSQTTTGRRYKKASMVMKLLWAAMGQKRRRI</sequence>
<organism evidence="2 3">
    <name type="scientific">Pyronema omphalodes (strain CBS 100304)</name>
    <name type="common">Pyronema confluens</name>
    <dbReference type="NCBI Taxonomy" id="1076935"/>
    <lineage>
        <taxon>Eukaryota</taxon>
        <taxon>Fungi</taxon>
        <taxon>Dikarya</taxon>
        <taxon>Ascomycota</taxon>
        <taxon>Pezizomycotina</taxon>
        <taxon>Pezizomycetes</taxon>
        <taxon>Pezizales</taxon>
        <taxon>Pyronemataceae</taxon>
        <taxon>Pyronema</taxon>
    </lineage>
</organism>
<proteinExistence type="predicted"/>
<dbReference type="Pfam" id="PF14479">
    <property type="entry name" value="HeLo"/>
    <property type="match status" value="2"/>
</dbReference>
<dbReference type="PANTHER" id="PTHR37542">
    <property type="entry name" value="HELO DOMAIN-CONTAINING PROTEIN-RELATED"/>
    <property type="match status" value="1"/>
</dbReference>
<feature type="domain" description="Prion-inhibition and propagation HeLo" evidence="1">
    <location>
        <begin position="6"/>
        <end position="151"/>
    </location>
</feature>
<dbReference type="Gene3D" id="1.20.120.1020">
    <property type="entry name" value="Prion-inhibition and propagation, HeLo domain"/>
    <property type="match status" value="2"/>
</dbReference>
<protein>
    <recommendedName>
        <fullName evidence="1">Prion-inhibition and propagation HeLo domain-containing protein</fullName>
    </recommendedName>
</protein>
<evidence type="ECO:0000259" key="1">
    <source>
        <dbReference type="Pfam" id="PF14479"/>
    </source>
</evidence>
<gene>
    <name evidence="2" type="ORF">PCON_05235</name>
</gene>
<dbReference type="Proteomes" id="UP000018144">
    <property type="component" value="Unassembled WGS sequence"/>
</dbReference>
<accession>U4KVL8</accession>
<dbReference type="EMBL" id="HF935263">
    <property type="protein sequence ID" value="CCX05648.1"/>
    <property type="molecule type" value="Genomic_DNA"/>
</dbReference>
<evidence type="ECO:0000313" key="3">
    <source>
        <dbReference type="Proteomes" id="UP000018144"/>
    </source>
</evidence>